<dbReference type="RefSeq" id="XP_075082595.1">
    <property type="nucleotide sequence ID" value="XM_075226494.1"/>
</dbReference>
<reference evidence="1" key="1">
    <citation type="journal article" date="2014" name="Nat. Commun.">
        <title>The tobacco genome sequence and its comparison with those of tomato and potato.</title>
        <authorList>
            <person name="Sierro N."/>
            <person name="Battey J.N."/>
            <person name="Ouadi S."/>
            <person name="Bakaher N."/>
            <person name="Bovet L."/>
            <person name="Willig A."/>
            <person name="Goepfert S."/>
            <person name="Peitsch M.C."/>
            <person name="Ivanov N.V."/>
        </authorList>
    </citation>
    <scope>NUCLEOTIDE SEQUENCE [LARGE SCALE GENOMIC DNA]</scope>
</reference>
<evidence type="ECO:0000313" key="1">
    <source>
        <dbReference type="Proteomes" id="UP000790787"/>
    </source>
</evidence>
<sequence length="340" mass="39847">MEPWQDINKLEEYRRKLGIHSAFADMNVYAKCDAIERIELWDSMYHLTSDMESPWLVGGYFNIILSEEEKYGRRPVYPSEVEDFAHCVDTCALFLANQQFQDLLSALEVEHLIKYGSDHALILLSCNINSVQENWLTHSVGNPFIMFQNKLKNVKKALADWSKETFGYIFKQIAALEDVIKVHEVEFELNPTTQNKAKLHKVEADLTRLYHLEEEFWRQKDGLQWFKYGDRNTNLIHAHVKGKRKRLQVSKILDNNGNWIETWAEMARKAVDLFQAQFTKERIPTNFDIIQNIPRMIFDDQNERLWEEPTMVEVKATMFGLNGNNASGPDGFTRHFYQAC</sequence>
<evidence type="ECO:0000313" key="2">
    <source>
        <dbReference type="RefSeq" id="XP_075082595.1"/>
    </source>
</evidence>
<reference evidence="2" key="2">
    <citation type="submission" date="2025-08" db="UniProtKB">
        <authorList>
            <consortium name="RefSeq"/>
        </authorList>
    </citation>
    <scope>IDENTIFICATION</scope>
    <source>
        <tissue evidence="2">Leaf</tissue>
    </source>
</reference>
<proteinExistence type="predicted"/>
<keyword evidence="1" id="KW-1185">Reference proteome</keyword>
<name>A0AC58SC82_TOBAC</name>
<gene>
    <name evidence="2" type="primary">LOC142166874</name>
</gene>
<protein>
    <submittedName>
        <fullName evidence="2">Uncharacterized protein LOC142166874</fullName>
    </submittedName>
</protein>
<dbReference type="Proteomes" id="UP000790787">
    <property type="component" value="Chromosome 2"/>
</dbReference>
<organism evidence="1 2">
    <name type="scientific">Nicotiana tabacum</name>
    <name type="common">Common tobacco</name>
    <dbReference type="NCBI Taxonomy" id="4097"/>
    <lineage>
        <taxon>Eukaryota</taxon>
        <taxon>Viridiplantae</taxon>
        <taxon>Streptophyta</taxon>
        <taxon>Embryophyta</taxon>
        <taxon>Tracheophyta</taxon>
        <taxon>Spermatophyta</taxon>
        <taxon>Magnoliopsida</taxon>
        <taxon>eudicotyledons</taxon>
        <taxon>Gunneridae</taxon>
        <taxon>Pentapetalae</taxon>
        <taxon>asterids</taxon>
        <taxon>lamiids</taxon>
        <taxon>Solanales</taxon>
        <taxon>Solanaceae</taxon>
        <taxon>Nicotianoideae</taxon>
        <taxon>Nicotianeae</taxon>
        <taxon>Nicotiana</taxon>
    </lineage>
</organism>
<accession>A0AC58SC82</accession>